<dbReference type="InParanoid" id="A0A2T2ZVW5"/>
<evidence type="ECO:0000256" key="2">
    <source>
        <dbReference type="SAM" id="Phobius"/>
    </source>
</evidence>
<organism evidence="3 4">
    <name type="scientific">Coniella lustricola</name>
    <dbReference type="NCBI Taxonomy" id="2025994"/>
    <lineage>
        <taxon>Eukaryota</taxon>
        <taxon>Fungi</taxon>
        <taxon>Dikarya</taxon>
        <taxon>Ascomycota</taxon>
        <taxon>Pezizomycotina</taxon>
        <taxon>Sordariomycetes</taxon>
        <taxon>Sordariomycetidae</taxon>
        <taxon>Diaporthales</taxon>
        <taxon>Schizoparmaceae</taxon>
        <taxon>Coniella</taxon>
    </lineage>
</organism>
<feature type="transmembrane region" description="Helical" evidence="2">
    <location>
        <begin position="176"/>
        <end position="194"/>
    </location>
</feature>
<accession>A0A2T2ZVW5</accession>
<dbReference type="SUPFAM" id="SSF55729">
    <property type="entry name" value="Acyl-CoA N-acyltransferases (Nat)"/>
    <property type="match status" value="1"/>
</dbReference>
<dbReference type="AlphaFoldDB" id="A0A2T2ZVW5"/>
<dbReference type="InterPro" id="IPR016181">
    <property type="entry name" value="Acyl_CoA_acyltransferase"/>
</dbReference>
<keyword evidence="4" id="KW-1185">Reference proteome</keyword>
<feature type="transmembrane region" description="Helical" evidence="2">
    <location>
        <begin position="144"/>
        <end position="164"/>
    </location>
</feature>
<dbReference type="Proteomes" id="UP000241462">
    <property type="component" value="Unassembled WGS sequence"/>
</dbReference>
<feature type="region of interest" description="Disordered" evidence="1">
    <location>
        <begin position="256"/>
        <end position="286"/>
    </location>
</feature>
<gene>
    <name evidence="3" type="ORF">BD289DRAFT_377193</name>
</gene>
<dbReference type="GO" id="GO:0016740">
    <property type="term" value="F:transferase activity"/>
    <property type="evidence" value="ECO:0007669"/>
    <property type="project" value="UniProtKB-KW"/>
</dbReference>
<evidence type="ECO:0000313" key="4">
    <source>
        <dbReference type="Proteomes" id="UP000241462"/>
    </source>
</evidence>
<reference evidence="3 4" key="1">
    <citation type="journal article" date="2018" name="Mycol. Prog.">
        <title>Coniella lustricola, a new species from submerged detritus.</title>
        <authorList>
            <person name="Raudabaugh D.B."/>
            <person name="Iturriaga T."/>
            <person name="Carver A."/>
            <person name="Mondo S."/>
            <person name="Pangilinan J."/>
            <person name="Lipzen A."/>
            <person name="He G."/>
            <person name="Amirebrahimi M."/>
            <person name="Grigoriev I.V."/>
            <person name="Miller A.N."/>
        </authorList>
    </citation>
    <scope>NUCLEOTIDE SEQUENCE [LARGE SCALE GENOMIC DNA]</scope>
    <source>
        <strain evidence="3 4">B22-T-1</strain>
    </source>
</reference>
<feature type="compositionally biased region" description="Basic residues" evidence="1">
    <location>
        <begin position="275"/>
        <end position="284"/>
    </location>
</feature>
<evidence type="ECO:0000313" key="3">
    <source>
        <dbReference type="EMBL" id="PSR78003.1"/>
    </source>
</evidence>
<name>A0A2T2ZVW5_9PEZI</name>
<keyword evidence="2" id="KW-1133">Transmembrane helix</keyword>
<keyword evidence="2" id="KW-0812">Transmembrane</keyword>
<keyword evidence="2" id="KW-0472">Membrane</keyword>
<feature type="compositionally biased region" description="Low complexity" evidence="1">
    <location>
        <begin position="263"/>
        <end position="273"/>
    </location>
</feature>
<proteinExistence type="predicted"/>
<evidence type="ECO:0000256" key="1">
    <source>
        <dbReference type="SAM" id="MobiDB-lite"/>
    </source>
</evidence>
<keyword evidence="3" id="KW-0808">Transferase</keyword>
<dbReference type="EMBL" id="KZ678626">
    <property type="protein sequence ID" value="PSR78003.1"/>
    <property type="molecule type" value="Genomic_DNA"/>
</dbReference>
<dbReference type="OrthoDB" id="5343688at2759"/>
<sequence length="374" mass="40612">MATTTTTTTTTTTAYYDSSAPVTHIELDLSTCQRPSSITDRINDAVPGLKTGTAFFHFLRANLALQPSGMSSNASTPVLEPQGLSRAFARPSPLGRTISSASTGLDDIPPLSLDVLTSRNDKVDALKLIADSIAQQRQRAAYNLIFHPVLLAALALALGVAYQFAWARRPAHDRDLGLAMTLTAAVLMIYLFSIRYATVGYIHLAEALQYDFLLPPSAAASDSTASLGDEDIVIGTRYGSEIIGACVLRLEPAHTESAKSHHQSSSTSSYSSSPRKNRHNRHNSLRGGKGVIRAWTVRLRYRGKGVGADMLHEAVRITRERCGRDAEVGFAAEHANSGVVLPEMLNRPFRQAERRAAGALEKVLGEWEGMKRKR</sequence>
<protein>
    <submittedName>
        <fullName evidence="3">Acetyltransferase</fullName>
    </submittedName>
</protein>